<protein>
    <submittedName>
        <fullName evidence="1">Uncharacterized protein</fullName>
    </submittedName>
</protein>
<sequence>MSFQWTIVAAFLYAEIAIVLLLMIPFISPRTWNKLFKSRFLKSLGAQADIYFTVMIVVLVLFFFDSVREMRKYGAHREEAQSEYHHHGNLDVEMQQSMKMFRAQRNFYIAGFALFLWLVIRRLVTLISAQAVLLAVNEASMKQAQSATEAAQNLLKKSDNAKQNEGNSKTETLERDIKELKTELEKAHKEVAHLTKDRDALKLQAENLSKEYDRLCEEHSKAQTLDPRTFRLSAARSRRTYEGHHAAAPRTRNRALRAVGGTLTPRAASTHTARLRLGVALGLTAHRLLVEQPSTSHGGFSDQWQGISGIGYSNREAKHVARRLFGYAARHFGQTPLPNTACVDLDPAIAQIAHFADK</sequence>
<dbReference type="EMBL" id="CM023486">
    <property type="protein sequence ID" value="KAH6928856.1"/>
    <property type="molecule type" value="Genomic_DNA"/>
</dbReference>
<evidence type="ECO:0000313" key="1">
    <source>
        <dbReference type="EMBL" id="KAH6928856.1"/>
    </source>
</evidence>
<name>A0ACB7S462_HYAAI</name>
<comment type="caution">
    <text evidence="1">The sequence shown here is derived from an EMBL/GenBank/DDBJ whole genome shotgun (WGS) entry which is preliminary data.</text>
</comment>
<gene>
    <name evidence="1" type="ORF">HPB50_020445</name>
</gene>
<keyword evidence="2" id="KW-1185">Reference proteome</keyword>
<organism evidence="1 2">
    <name type="scientific">Hyalomma asiaticum</name>
    <name type="common">Tick</name>
    <dbReference type="NCBI Taxonomy" id="266040"/>
    <lineage>
        <taxon>Eukaryota</taxon>
        <taxon>Metazoa</taxon>
        <taxon>Ecdysozoa</taxon>
        <taxon>Arthropoda</taxon>
        <taxon>Chelicerata</taxon>
        <taxon>Arachnida</taxon>
        <taxon>Acari</taxon>
        <taxon>Parasitiformes</taxon>
        <taxon>Ixodida</taxon>
        <taxon>Ixodoidea</taxon>
        <taxon>Ixodidae</taxon>
        <taxon>Hyalomminae</taxon>
        <taxon>Hyalomma</taxon>
    </lineage>
</organism>
<dbReference type="Proteomes" id="UP000821845">
    <property type="component" value="Chromosome 6"/>
</dbReference>
<reference evidence="1" key="1">
    <citation type="submission" date="2020-05" db="EMBL/GenBank/DDBJ databases">
        <title>Large-scale comparative analyses of tick genomes elucidate their genetic diversity and vector capacities.</title>
        <authorList>
            <person name="Jia N."/>
            <person name="Wang J."/>
            <person name="Shi W."/>
            <person name="Du L."/>
            <person name="Sun Y."/>
            <person name="Zhan W."/>
            <person name="Jiang J."/>
            <person name="Wang Q."/>
            <person name="Zhang B."/>
            <person name="Ji P."/>
            <person name="Sakyi L.B."/>
            <person name="Cui X."/>
            <person name="Yuan T."/>
            <person name="Jiang B."/>
            <person name="Yang W."/>
            <person name="Lam T.T.-Y."/>
            <person name="Chang Q."/>
            <person name="Ding S."/>
            <person name="Wang X."/>
            <person name="Zhu J."/>
            <person name="Ruan X."/>
            <person name="Zhao L."/>
            <person name="Wei J."/>
            <person name="Que T."/>
            <person name="Du C."/>
            <person name="Cheng J."/>
            <person name="Dai P."/>
            <person name="Han X."/>
            <person name="Huang E."/>
            <person name="Gao Y."/>
            <person name="Liu J."/>
            <person name="Shao H."/>
            <person name="Ye R."/>
            <person name="Li L."/>
            <person name="Wei W."/>
            <person name="Wang X."/>
            <person name="Wang C."/>
            <person name="Yang T."/>
            <person name="Huo Q."/>
            <person name="Li W."/>
            <person name="Guo W."/>
            <person name="Chen H."/>
            <person name="Zhou L."/>
            <person name="Ni X."/>
            <person name="Tian J."/>
            <person name="Zhou Y."/>
            <person name="Sheng Y."/>
            <person name="Liu T."/>
            <person name="Pan Y."/>
            <person name="Xia L."/>
            <person name="Li J."/>
            <person name="Zhao F."/>
            <person name="Cao W."/>
        </authorList>
    </citation>
    <scope>NUCLEOTIDE SEQUENCE</scope>
    <source>
        <strain evidence="1">Hyas-2018</strain>
    </source>
</reference>
<proteinExistence type="predicted"/>
<accession>A0ACB7S462</accession>
<evidence type="ECO:0000313" key="2">
    <source>
        <dbReference type="Proteomes" id="UP000821845"/>
    </source>
</evidence>